<dbReference type="RefSeq" id="WP_118403632.1">
    <property type="nucleotide sequence ID" value="NZ_JADNFX010000054.1"/>
</dbReference>
<comment type="caution">
    <text evidence="1">The sequence shown here is derived from an EMBL/GenBank/DDBJ whole genome shotgun (WGS) entry which is preliminary data.</text>
</comment>
<dbReference type="Gene3D" id="3.90.1530.30">
    <property type="match status" value="1"/>
</dbReference>
<organism evidence="1 2">
    <name type="scientific">Bacteroides cellulosilyticus</name>
    <dbReference type="NCBI Taxonomy" id="246787"/>
    <lineage>
        <taxon>Bacteria</taxon>
        <taxon>Pseudomonadati</taxon>
        <taxon>Bacteroidota</taxon>
        <taxon>Bacteroidia</taxon>
        <taxon>Bacteroidales</taxon>
        <taxon>Bacteroidaceae</taxon>
        <taxon>Bacteroides</taxon>
    </lineage>
</organism>
<proteinExistence type="predicted"/>
<evidence type="ECO:0008006" key="3">
    <source>
        <dbReference type="Google" id="ProtNLM"/>
    </source>
</evidence>
<sequence length="383" mass="44121">MLNDNRKTEIIYIPVENLLLDNLNPRLAGENTNASQEDIIGRIYNNEELEELAGSLAIHGFLPEEPIIVVPTNIGEFQDINRDNVSNYKFIIIEGNRRISSVKLLSDSKLRTTIEVDDNFPQVENTEVTENLRKIPAIIYKERKNVDAYLGIRHIAGNRKWDAYAKAKYIYDKVEECRSNENVTIPEAIEIIKNQISDRKDTIRKLYVYYKIFNIIEQEVVNYQSKHIKDRFSLIQVALGMGRTPIAEYIGIPAFSNVDFEQEIIDNSHINNLKDITKWIFGLKEDDPARIISDSRNIGKLLAPVLANKESTDYLKKYGDLAGAYELTNGEEELVRNSLRKAFKSLSLVQNKIYKYKTISDIKDEVDEIGSMLQQIRILMKEE</sequence>
<dbReference type="Proteomes" id="UP000283341">
    <property type="component" value="Unassembled WGS sequence"/>
</dbReference>
<dbReference type="EMBL" id="QRVJ01000029">
    <property type="protein sequence ID" value="RGS33363.1"/>
    <property type="molecule type" value="Genomic_DNA"/>
</dbReference>
<accession>A0A412I8I7</accession>
<evidence type="ECO:0000313" key="1">
    <source>
        <dbReference type="EMBL" id="RGS33363.1"/>
    </source>
</evidence>
<dbReference type="AlphaFoldDB" id="A0A412I8I7"/>
<name>A0A412I8I7_9BACE</name>
<evidence type="ECO:0000313" key="2">
    <source>
        <dbReference type="Proteomes" id="UP000283341"/>
    </source>
</evidence>
<protein>
    <recommendedName>
        <fullName evidence="3">ParB/Sulfiredoxin domain-containing protein</fullName>
    </recommendedName>
</protein>
<gene>
    <name evidence="1" type="ORF">DWX97_21895</name>
</gene>
<reference evidence="1 2" key="1">
    <citation type="submission" date="2018-08" db="EMBL/GenBank/DDBJ databases">
        <title>A genome reference for cultivated species of the human gut microbiota.</title>
        <authorList>
            <person name="Zou Y."/>
            <person name="Xue W."/>
            <person name="Luo G."/>
        </authorList>
    </citation>
    <scope>NUCLEOTIDE SEQUENCE [LARGE SCALE GENOMIC DNA]</scope>
    <source>
        <strain evidence="1 2">AF22-3AC</strain>
    </source>
</reference>